<evidence type="ECO:0000256" key="4">
    <source>
        <dbReference type="ARBA" id="ARBA00023136"/>
    </source>
</evidence>
<dbReference type="NCBIfam" id="TIGR01352">
    <property type="entry name" value="tonB_Cterm"/>
    <property type="match status" value="1"/>
</dbReference>
<dbReference type="Pfam" id="PF03544">
    <property type="entry name" value="TonB_C"/>
    <property type="match status" value="1"/>
</dbReference>
<evidence type="ECO:0000256" key="3">
    <source>
        <dbReference type="ARBA" id="ARBA00022989"/>
    </source>
</evidence>
<keyword evidence="4 5" id="KW-0472">Membrane</keyword>
<protein>
    <submittedName>
        <fullName evidence="7">Energy transducer TonB</fullName>
    </submittedName>
</protein>
<dbReference type="SUPFAM" id="SSF74653">
    <property type="entry name" value="TolA/TonB C-terminal domain"/>
    <property type="match status" value="1"/>
</dbReference>
<evidence type="ECO:0000259" key="6">
    <source>
        <dbReference type="PROSITE" id="PS52015"/>
    </source>
</evidence>
<organism evidence="7 8">
    <name type="scientific">Candidatus Methylacidiphilum infernorum</name>
    <dbReference type="NCBI Taxonomy" id="511746"/>
    <lineage>
        <taxon>Bacteria</taxon>
        <taxon>Pseudomonadati</taxon>
        <taxon>Verrucomicrobiota</taxon>
        <taxon>Methylacidiphilae</taxon>
        <taxon>Methylacidiphilales</taxon>
        <taxon>Methylacidiphilaceae</taxon>
        <taxon>Methylacidiphilum (ex Ratnadevi et al. 2023)</taxon>
    </lineage>
</organism>
<keyword evidence="2 5" id="KW-0812">Transmembrane</keyword>
<feature type="transmembrane region" description="Helical" evidence="5">
    <location>
        <begin position="17"/>
        <end position="38"/>
    </location>
</feature>
<evidence type="ECO:0000256" key="2">
    <source>
        <dbReference type="ARBA" id="ARBA00022692"/>
    </source>
</evidence>
<dbReference type="RefSeq" id="WP_206847044.1">
    <property type="nucleotide sequence ID" value="NZ_CP065956.1"/>
</dbReference>
<comment type="subcellular location">
    <subcellularLocation>
        <location evidence="1">Membrane</location>
        <topology evidence="1">Single-pass membrane protein</topology>
    </subcellularLocation>
</comment>
<evidence type="ECO:0000256" key="1">
    <source>
        <dbReference type="ARBA" id="ARBA00004167"/>
    </source>
</evidence>
<sequence>MDKLLYKIVGSLSKDKLVFSFCLLLAATIHGMLAFLSLSSKDKPEKNAGFYCAQTDSSCFVDLVNTQQSPSLNQPSFKNEEPRITLPTPPLPSTKPISLSQKGAQAIQKNQAMSYSRKGNAPCLARKEYKEYALSTSFLSPPPYPYEARLRHMEGTVVILLEIRQGKIVSSRVVRSSGHLLLDVTAKNWIDSHWKFPPHVNRTLTEAITFELENASPSPSTPEKYYQASYIPS</sequence>
<name>A0ABX7PVP8_9BACT</name>
<dbReference type="PROSITE" id="PS52015">
    <property type="entry name" value="TONB_CTD"/>
    <property type="match status" value="1"/>
</dbReference>
<keyword evidence="3 5" id="KW-1133">Transmembrane helix</keyword>
<evidence type="ECO:0000313" key="7">
    <source>
        <dbReference type="EMBL" id="QSR86803.1"/>
    </source>
</evidence>
<proteinExistence type="predicted"/>
<evidence type="ECO:0000256" key="5">
    <source>
        <dbReference type="SAM" id="Phobius"/>
    </source>
</evidence>
<dbReference type="Proteomes" id="UP000663088">
    <property type="component" value="Chromosome"/>
</dbReference>
<gene>
    <name evidence="7" type="ORF">EM20IM_00040</name>
</gene>
<reference evidence="7 8" key="1">
    <citation type="submission" date="2020-12" db="EMBL/GenBank/DDBJ databases">
        <authorList>
            <person name="Awala S.I."/>
            <person name="Gwak J.-H."/>
            <person name="Kim S.-J."/>
            <person name="Rhee S.-K."/>
        </authorList>
    </citation>
    <scope>NUCLEOTIDE SEQUENCE [LARGE SCALE GENOMIC DNA]</scope>
    <source>
        <strain evidence="7 8">IT5</strain>
    </source>
</reference>
<dbReference type="InterPro" id="IPR037682">
    <property type="entry name" value="TonB_C"/>
</dbReference>
<dbReference type="Gene3D" id="3.30.1150.10">
    <property type="match status" value="1"/>
</dbReference>
<dbReference type="InterPro" id="IPR006260">
    <property type="entry name" value="TonB/TolA_C"/>
</dbReference>
<dbReference type="EMBL" id="CP065956">
    <property type="protein sequence ID" value="QSR86803.1"/>
    <property type="molecule type" value="Genomic_DNA"/>
</dbReference>
<keyword evidence="8" id="KW-1185">Reference proteome</keyword>
<feature type="domain" description="TonB C-terminal" evidence="6">
    <location>
        <begin position="129"/>
        <end position="219"/>
    </location>
</feature>
<evidence type="ECO:0000313" key="8">
    <source>
        <dbReference type="Proteomes" id="UP000663088"/>
    </source>
</evidence>
<accession>A0ABX7PVP8</accession>